<proteinExistence type="predicted"/>
<dbReference type="InterPro" id="IPR038843">
    <property type="entry name" value="Sed1/Spi1"/>
</dbReference>
<dbReference type="Proteomes" id="UP000799441">
    <property type="component" value="Unassembled WGS sequence"/>
</dbReference>
<comment type="caution">
    <text evidence="2">The sequence shown here is derived from an EMBL/GenBank/DDBJ whole genome shotgun (WGS) entry which is preliminary data.</text>
</comment>
<organism evidence="2 3">
    <name type="scientific">Polychaeton citri CBS 116435</name>
    <dbReference type="NCBI Taxonomy" id="1314669"/>
    <lineage>
        <taxon>Eukaryota</taxon>
        <taxon>Fungi</taxon>
        <taxon>Dikarya</taxon>
        <taxon>Ascomycota</taxon>
        <taxon>Pezizomycotina</taxon>
        <taxon>Dothideomycetes</taxon>
        <taxon>Dothideomycetidae</taxon>
        <taxon>Capnodiales</taxon>
        <taxon>Capnodiaceae</taxon>
        <taxon>Polychaeton</taxon>
    </lineage>
</organism>
<dbReference type="PANTHER" id="PTHR35523">
    <property type="entry name" value="CELL WALL PROTEIN SED1"/>
    <property type="match status" value="1"/>
</dbReference>
<dbReference type="GO" id="GO:0005199">
    <property type="term" value="F:structural constituent of cell wall"/>
    <property type="evidence" value="ECO:0007669"/>
    <property type="project" value="InterPro"/>
</dbReference>
<feature type="non-terminal residue" evidence="2">
    <location>
        <position position="1"/>
    </location>
</feature>
<feature type="region of interest" description="Disordered" evidence="1">
    <location>
        <begin position="105"/>
        <end position="132"/>
    </location>
</feature>
<reference evidence="2" key="1">
    <citation type="journal article" date="2020" name="Stud. Mycol.">
        <title>101 Dothideomycetes genomes: a test case for predicting lifestyles and emergence of pathogens.</title>
        <authorList>
            <person name="Haridas S."/>
            <person name="Albert R."/>
            <person name="Binder M."/>
            <person name="Bloem J."/>
            <person name="Labutti K."/>
            <person name="Salamov A."/>
            <person name="Andreopoulos B."/>
            <person name="Baker S."/>
            <person name="Barry K."/>
            <person name="Bills G."/>
            <person name="Bluhm B."/>
            <person name="Cannon C."/>
            <person name="Castanera R."/>
            <person name="Culley D."/>
            <person name="Daum C."/>
            <person name="Ezra D."/>
            <person name="Gonzalez J."/>
            <person name="Henrissat B."/>
            <person name="Kuo A."/>
            <person name="Liang C."/>
            <person name="Lipzen A."/>
            <person name="Lutzoni F."/>
            <person name="Magnuson J."/>
            <person name="Mondo S."/>
            <person name="Nolan M."/>
            <person name="Ohm R."/>
            <person name="Pangilinan J."/>
            <person name="Park H.-J."/>
            <person name="Ramirez L."/>
            <person name="Alfaro M."/>
            <person name="Sun H."/>
            <person name="Tritt A."/>
            <person name="Yoshinaga Y."/>
            <person name="Zwiers L.-H."/>
            <person name="Turgeon B."/>
            <person name="Goodwin S."/>
            <person name="Spatafora J."/>
            <person name="Crous P."/>
            <person name="Grigoriev I."/>
        </authorList>
    </citation>
    <scope>NUCLEOTIDE SEQUENCE</scope>
    <source>
        <strain evidence="2">CBS 116435</strain>
    </source>
</reference>
<dbReference type="PANTHER" id="PTHR35523:SF1">
    <property type="entry name" value="CELL WALL PROTEIN SED1"/>
    <property type="match status" value="1"/>
</dbReference>
<protein>
    <submittedName>
        <fullName evidence="2">Uncharacterized protein</fullName>
    </submittedName>
</protein>
<keyword evidence="3" id="KW-1185">Reference proteome</keyword>
<gene>
    <name evidence="2" type="ORF">K431DRAFT_191257</name>
</gene>
<dbReference type="OrthoDB" id="4094614at2759"/>
<dbReference type="AlphaFoldDB" id="A0A9P4ULE5"/>
<feature type="non-terminal residue" evidence="2">
    <location>
        <position position="162"/>
    </location>
</feature>
<dbReference type="GO" id="GO:0009277">
    <property type="term" value="C:fungal-type cell wall"/>
    <property type="evidence" value="ECO:0007669"/>
    <property type="project" value="TreeGrafter"/>
</dbReference>
<evidence type="ECO:0000256" key="1">
    <source>
        <dbReference type="SAM" id="MobiDB-lite"/>
    </source>
</evidence>
<dbReference type="EMBL" id="MU003824">
    <property type="protein sequence ID" value="KAF2718439.1"/>
    <property type="molecule type" value="Genomic_DNA"/>
</dbReference>
<accession>A0A9P4ULE5</accession>
<dbReference type="GO" id="GO:0031505">
    <property type="term" value="P:fungal-type cell wall organization"/>
    <property type="evidence" value="ECO:0007669"/>
    <property type="project" value="InterPro"/>
</dbReference>
<sequence>AGAAAYGNGTAPVYVTSVVTAFTTYCPEATEITHGGSTYTVSSATTLTITNCPGGCTISVPVTSSVITECSTCSTEVPTVPATYPTESASYTSAPVVVPTPSGAPYPSSNGTTPVSYAPSGTGAPSASGTGSTVPPSYNGAATYGSAFGAALFAVAGAVAFL</sequence>
<evidence type="ECO:0000313" key="2">
    <source>
        <dbReference type="EMBL" id="KAF2718439.1"/>
    </source>
</evidence>
<evidence type="ECO:0000313" key="3">
    <source>
        <dbReference type="Proteomes" id="UP000799441"/>
    </source>
</evidence>
<name>A0A9P4ULE5_9PEZI</name>
<feature type="compositionally biased region" description="Low complexity" evidence="1">
    <location>
        <begin position="118"/>
        <end position="132"/>
    </location>
</feature>